<evidence type="ECO:0000256" key="1">
    <source>
        <dbReference type="SAM" id="MobiDB-lite"/>
    </source>
</evidence>
<feature type="compositionally biased region" description="Basic and acidic residues" evidence="1">
    <location>
        <begin position="310"/>
        <end position="328"/>
    </location>
</feature>
<dbReference type="EMBL" id="CADCWM010000936">
    <property type="protein sequence ID" value="CAA9585164.1"/>
    <property type="molecule type" value="Genomic_DNA"/>
</dbReference>
<dbReference type="AlphaFoldDB" id="A0A6J4VQX4"/>
<feature type="region of interest" description="Disordered" evidence="1">
    <location>
        <begin position="308"/>
        <end position="328"/>
    </location>
</feature>
<evidence type="ECO:0000313" key="2">
    <source>
        <dbReference type="EMBL" id="CAA9585164.1"/>
    </source>
</evidence>
<reference evidence="2" key="1">
    <citation type="submission" date="2020-02" db="EMBL/GenBank/DDBJ databases">
        <authorList>
            <person name="Meier V. D."/>
        </authorList>
    </citation>
    <scope>NUCLEOTIDE SEQUENCE</scope>
    <source>
        <strain evidence="2">AVDCRST_MAG88</strain>
    </source>
</reference>
<protein>
    <submittedName>
        <fullName evidence="2">Uncharacterized protein</fullName>
    </submittedName>
</protein>
<proteinExistence type="predicted"/>
<gene>
    <name evidence="2" type="ORF">AVDCRST_MAG88-3829</name>
</gene>
<sequence length="328" mass="34821">MGEGRPEGAAETLAVRVSAVRREIERRRFAGDDPVVELAARMPGAEVVARVLAAERTGAALTVDGARFNPAEDLAEEALRGAIGALRSWSFAVARVRLDEAAERAHDPALQQRAALFKALLRLVSALVYTPLDEKPRGGADLADLDAVLGGLDRLPAAEQLHYRDEADRLLNLRDAAARGDNYLDAAWTLLRARLAMSAGQDEAAILWLLRLAARHAPALAPGPNAEAPYLAELLDRARARLLAMIGHPAPVAEGKAAPAAAETKAVRPGELSQALAARLGAILGRDPGRGMDAFAIVEWVAPDLAEAGGKPELKGRDRKTMGEHTDA</sequence>
<name>A0A6J4VQX4_9BACT</name>
<accession>A0A6J4VQX4</accession>
<organism evidence="2">
    <name type="scientific">uncultured Thermomicrobiales bacterium</name>
    <dbReference type="NCBI Taxonomy" id="1645740"/>
    <lineage>
        <taxon>Bacteria</taxon>
        <taxon>Pseudomonadati</taxon>
        <taxon>Thermomicrobiota</taxon>
        <taxon>Thermomicrobia</taxon>
        <taxon>Thermomicrobiales</taxon>
        <taxon>environmental samples</taxon>
    </lineage>
</organism>